<keyword evidence="3" id="KW-1185">Reference proteome</keyword>
<accession>A0A1W1WKZ0</accession>
<keyword evidence="1" id="KW-0812">Transmembrane</keyword>
<proteinExistence type="predicted"/>
<evidence type="ECO:0000313" key="3">
    <source>
        <dbReference type="Proteomes" id="UP000192660"/>
    </source>
</evidence>
<protein>
    <submittedName>
        <fullName evidence="2">Uncharacterized protein</fullName>
    </submittedName>
</protein>
<sequence length="35" mass="3723">MITAGDLLVIAVVGIAFIGAIAVLAPMLYRDYNKE</sequence>
<evidence type="ECO:0000256" key="1">
    <source>
        <dbReference type="SAM" id="Phobius"/>
    </source>
</evidence>
<keyword evidence="1" id="KW-0472">Membrane</keyword>
<dbReference type="AlphaFoldDB" id="A0A1W1WKZ0"/>
<dbReference type="Proteomes" id="UP000192660">
    <property type="component" value="Unassembled WGS sequence"/>
</dbReference>
<reference evidence="3" key="1">
    <citation type="submission" date="2017-04" db="EMBL/GenBank/DDBJ databases">
        <authorList>
            <person name="Varghese N."/>
            <person name="Submissions S."/>
        </authorList>
    </citation>
    <scope>NUCLEOTIDE SEQUENCE [LARGE SCALE GENOMIC DNA]</scope>
    <source>
        <strain evidence="3">DSM 9293</strain>
    </source>
</reference>
<name>A0A1W1WKZ0_SULTA</name>
<keyword evidence="1" id="KW-1133">Transmembrane helix</keyword>
<organism evidence="2 3">
    <name type="scientific">Sulfobacillus thermosulfidooxidans (strain DSM 9293 / VKM B-1269 / AT-1)</name>
    <dbReference type="NCBI Taxonomy" id="929705"/>
    <lineage>
        <taxon>Bacteria</taxon>
        <taxon>Bacillati</taxon>
        <taxon>Bacillota</taxon>
        <taxon>Clostridia</taxon>
        <taxon>Eubacteriales</taxon>
        <taxon>Clostridiales Family XVII. Incertae Sedis</taxon>
        <taxon>Sulfobacillus</taxon>
    </lineage>
</organism>
<evidence type="ECO:0000313" key="2">
    <source>
        <dbReference type="EMBL" id="SMC06403.1"/>
    </source>
</evidence>
<dbReference type="EMBL" id="FWWY01000001">
    <property type="protein sequence ID" value="SMC06403.1"/>
    <property type="molecule type" value="Genomic_DNA"/>
</dbReference>
<feature type="transmembrane region" description="Helical" evidence="1">
    <location>
        <begin position="7"/>
        <end position="29"/>
    </location>
</feature>
<gene>
    <name evidence="2" type="ORF">SAMN00768000_2804</name>
</gene>